<reference evidence="1" key="2">
    <citation type="journal article" date="2022" name="Microbiol. Resour. Announc.">
        <title>Metagenome Sequencing to Explore Phylogenomics of Terrestrial Cyanobacteria.</title>
        <authorList>
            <person name="Ward R.D."/>
            <person name="Stajich J.E."/>
            <person name="Johansen J.R."/>
            <person name="Huntemann M."/>
            <person name="Clum A."/>
            <person name="Foster B."/>
            <person name="Foster B."/>
            <person name="Roux S."/>
            <person name="Palaniappan K."/>
            <person name="Varghese N."/>
            <person name="Mukherjee S."/>
            <person name="Reddy T.B.K."/>
            <person name="Daum C."/>
            <person name="Copeland A."/>
            <person name="Chen I.A."/>
            <person name="Ivanova N.N."/>
            <person name="Kyrpides N.C."/>
            <person name="Shapiro N."/>
            <person name="Eloe-Fadrosh E.A."/>
            <person name="Pietrasiak N."/>
        </authorList>
    </citation>
    <scope>NUCLEOTIDE SEQUENCE</scope>
    <source>
        <strain evidence="1">HA4357-MV3</strain>
    </source>
</reference>
<dbReference type="EMBL" id="JAHHHW010000119">
    <property type="protein sequence ID" value="MBW4434009.1"/>
    <property type="molecule type" value="Genomic_DNA"/>
</dbReference>
<organism evidence="1 2">
    <name type="scientific">Pelatocladus maniniholoensis HA4357-MV3</name>
    <dbReference type="NCBI Taxonomy" id="1117104"/>
    <lineage>
        <taxon>Bacteria</taxon>
        <taxon>Bacillati</taxon>
        <taxon>Cyanobacteriota</taxon>
        <taxon>Cyanophyceae</taxon>
        <taxon>Nostocales</taxon>
        <taxon>Nostocaceae</taxon>
        <taxon>Pelatocladus</taxon>
    </lineage>
</organism>
<comment type="caution">
    <text evidence="1">The sequence shown here is derived from an EMBL/GenBank/DDBJ whole genome shotgun (WGS) entry which is preliminary data.</text>
</comment>
<sequence>MKTLEGIVSFSTEQLEETTSKTTVAGLMQTTRATIQKYDKLAMKYLNEYCDEYPIIDHKHLTVLPLTKYQCWVLQKLLVESLKYTYKGVEAKLIASDGYKDKFSFKMFSTKDTKVSFSF</sequence>
<protein>
    <submittedName>
        <fullName evidence="1">Uncharacterized protein</fullName>
    </submittedName>
</protein>
<gene>
    <name evidence="1" type="ORF">KME28_20420</name>
</gene>
<accession>A0A9E3LV49</accession>
<name>A0A9E3LV49_9NOST</name>
<reference evidence="1" key="1">
    <citation type="submission" date="2021-05" db="EMBL/GenBank/DDBJ databases">
        <authorList>
            <person name="Pietrasiak N."/>
            <person name="Ward R."/>
            <person name="Stajich J.E."/>
            <person name="Kurbessoian T."/>
        </authorList>
    </citation>
    <scope>NUCLEOTIDE SEQUENCE</scope>
    <source>
        <strain evidence="1">HA4357-MV3</strain>
    </source>
</reference>
<dbReference type="AlphaFoldDB" id="A0A9E3LV49"/>
<proteinExistence type="predicted"/>
<evidence type="ECO:0000313" key="2">
    <source>
        <dbReference type="Proteomes" id="UP000813215"/>
    </source>
</evidence>
<dbReference type="Proteomes" id="UP000813215">
    <property type="component" value="Unassembled WGS sequence"/>
</dbReference>
<evidence type="ECO:0000313" key="1">
    <source>
        <dbReference type="EMBL" id="MBW4434009.1"/>
    </source>
</evidence>